<proteinExistence type="predicted"/>
<keyword evidence="2" id="KW-0238">DNA-binding</keyword>
<dbReference type="SUPFAM" id="SSF46689">
    <property type="entry name" value="Homeodomain-like"/>
    <property type="match status" value="2"/>
</dbReference>
<evidence type="ECO:0000313" key="6">
    <source>
        <dbReference type="Proteomes" id="UP000676917"/>
    </source>
</evidence>
<evidence type="ECO:0000256" key="1">
    <source>
        <dbReference type="ARBA" id="ARBA00023015"/>
    </source>
</evidence>
<dbReference type="GO" id="GO:0043565">
    <property type="term" value="F:sequence-specific DNA binding"/>
    <property type="evidence" value="ECO:0007669"/>
    <property type="project" value="InterPro"/>
</dbReference>
<dbReference type="EMBL" id="BORP01000008">
    <property type="protein sequence ID" value="GIO28693.1"/>
    <property type="molecule type" value="Genomic_DNA"/>
</dbReference>
<dbReference type="InterPro" id="IPR018062">
    <property type="entry name" value="HTH_AraC-typ_CS"/>
</dbReference>
<comment type="caution">
    <text evidence="5">The sequence shown here is derived from an EMBL/GenBank/DDBJ whole genome shotgun (WGS) entry which is preliminary data.</text>
</comment>
<feature type="domain" description="HTH araC/xylS-type" evidence="4">
    <location>
        <begin position="147"/>
        <end position="245"/>
    </location>
</feature>
<keyword evidence="6" id="KW-1185">Reference proteome</keyword>
<accession>A0A920C8G9</accession>
<keyword evidence="3" id="KW-0804">Transcription</keyword>
<protein>
    <recommendedName>
        <fullName evidence="4">HTH araC/xylS-type domain-containing protein</fullName>
    </recommendedName>
</protein>
<dbReference type="PROSITE" id="PS00041">
    <property type="entry name" value="HTH_ARAC_FAMILY_1"/>
    <property type="match status" value="1"/>
</dbReference>
<dbReference type="InterPro" id="IPR009057">
    <property type="entry name" value="Homeodomain-like_sf"/>
</dbReference>
<dbReference type="AlphaFoldDB" id="A0A920C8G9"/>
<sequence>MRKLSTIQQDVIKQFLNTRKENEETLFAHPSYQLEQELLHWIKQANEEKAKEVLSKINNLEKARLSHYPLRSLKNSLICSCTLFTRATIKAGVTPEYAFDLSDIYIREIEKRDDPMLLQELEYEMVTTFIKAIRDYQKDPYQNEIVDKAVHYIHDHILQPIQLQEIADAANVSANYLSTLFRKIVGFPLIEYINRKKIEESKYFLEHTNSSLLDIAILFAFCNQSYYTALFRKYNGITPKQYKQLRNIG</sequence>
<dbReference type="GO" id="GO:0003700">
    <property type="term" value="F:DNA-binding transcription factor activity"/>
    <property type="evidence" value="ECO:0007669"/>
    <property type="project" value="InterPro"/>
</dbReference>
<reference evidence="5" key="1">
    <citation type="submission" date="2021-03" db="EMBL/GenBank/DDBJ databases">
        <title>Antimicrobial resistance genes in bacteria isolated from Japanese honey, and their potential for conferring macrolide and lincosamide resistance in the American foulbrood pathogen Paenibacillus larvae.</title>
        <authorList>
            <person name="Okamoto M."/>
            <person name="Kumagai M."/>
            <person name="Kanamori H."/>
            <person name="Takamatsu D."/>
        </authorList>
    </citation>
    <scope>NUCLEOTIDE SEQUENCE</scope>
    <source>
        <strain evidence="5">J43TS3</strain>
    </source>
</reference>
<keyword evidence="1" id="KW-0805">Transcription regulation</keyword>
<gene>
    <name evidence="5" type="ORF">J43TS3_33040</name>
</gene>
<organism evidence="5 6">
    <name type="scientific">Ornithinibacillus bavariensis</name>
    <dbReference type="NCBI Taxonomy" id="545502"/>
    <lineage>
        <taxon>Bacteria</taxon>
        <taxon>Bacillati</taxon>
        <taxon>Bacillota</taxon>
        <taxon>Bacilli</taxon>
        <taxon>Bacillales</taxon>
        <taxon>Bacillaceae</taxon>
        <taxon>Ornithinibacillus</taxon>
    </lineage>
</organism>
<dbReference type="Proteomes" id="UP000676917">
    <property type="component" value="Unassembled WGS sequence"/>
</dbReference>
<dbReference type="Pfam" id="PF12833">
    <property type="entry name" value="HTH_18"/>
    <property type="match status" value="1"/>
</dbReference>
<name>A0A920C8G9_9BACI</name>
<dbReference type="PANTHER" id="PTHR43280:SF2">
    <property type="entry name" value="HTH-TYPE TRANSCRIPTIONAL REGULATOR EXSA"/>
    <property type="match status" value="1"/>
</dbReference>
<evidence type="ECO:0000259" key="4">
    <source>
        <dbReference type="PROSITE" id="PS01124"/>
    </source>
</evidence>
<dbReference type="PANTHER" id="PTHR43280">
    <property type="entry name" value="ARAC-FAMILY TRANSCRIPTIONAL REGULATOR"/>
    <property type="match status" value="1"/>
</dbReference>
<dbReference type="SMART" id="SM00342">
    <property type="entry name" value="HTH_ARAC"/>
    <property type="match status" value="1"/>
</dbReference>
<dbReference type="PROSITE" id="PS01124">
    <property type="entry name" value="HTH_ARAC_FAMILY_2"/>
    <property type="match status" value="1"/>
</dbReference>
<evidence type="ECO:0000256" key="3">
    <source>
        <dbReference type="ARBA" id="ARBA00023163"/>
    </source>
</evidence>
<dbReference type="RefSeq" id="WP_244853711.1">
    <property type="nucleotide sequence ID" value="NZ_BORP01000008.1"/>
</dbReference>
<evidence type="ECO:0000256" key="2">
    <source>
        <dbReference type="ARBA" id="ARBA00023125"/>
    </source>
</evidence>
<dbReference type="Gene3D" id="1.10.10.60">
    <property type="entry name" value="Homeodomain-like"/>
    <property type="match status" value="2"/>
</dbReference>
<evidence type="ECO:0000313" key="5">
    <source>
        <dbReference type="EMBL" id="GIO28693.1"/>
    </source>
</evidence>
<dbReference type="InterPro" id="IPR018060">
    <property type="entry name" value="HTH_AraC"/>
</dbReference>